<dbReference type="InterPro" id="IPR051319">
    <property type="entry name" value="Oligoribo/pAp-PDE_c-di-AMP_PDE"/>
</dbReference>
<evidence type="ECO:0000259" key="1">
    <source>
        <dbReference type="Pfam" id="PF01368"/>
    </source>
</evidence>
<feature type="domain" description="DDH" evidence="1">
    <location>
        <begin position="16"/>
        <end position="150"/>
    </location>
</feature>
<dbReference type="Pfam" id="PF02272">
    <property type="entry name" value="DHHA1"/>
    <property type="match status" value="1"/>
</dbReference>
<dbReference type="SUPFAM" id="SSF64182">
    <property type="entry name" value="DHH phosphoesterases"/>
    <property type="match status" value="1"/>
</dbReference>
<dbReference type="InterPro" id="IPR003156">
    <property type="entry name" value="DHHA1_dom"/>
</dbReference>
<dbReference type="EMBL" id="DWXZ01000179">
    <property type="protein sequence ID" value="HJB38070.1"/>
    <property type="molecule type" value="Genomic_DNA"/>
</dbReference>
<dbReference type="InterPro" id="IPR001667">
    <property type="entry name" value="DDH_dom"/>
</dbReference>
<dbReference type="Pfam" id="PF01368">
    <property type="entry name" value="DHH"/>
    <property type="match status" value="1"/>
</dbReference>
<dbReference type="PANTHER" id="PTHR47618:SF1">
    <property type="entry name" value="BIFUNCTIONAL OLIGORIBONUCLEASE AND PAP PHOSPHATASE NRNA"/>
    <property type="match status" value="1"/>
</dbReference>
<dbReference type="Proteomes" id="UP000824214">
    <property type="component" value="Unassembled WGS sequence"/>
</dbReference>
<dbReference type="Gene3D" id="3.10.310.30">
    <property type="match status" value="1"/>
</dbReference>
<reference evidence="3" key="2">
    <citation type="submission" date="2021-04" db="EMBL/GenBank/DDBJ databases">
        <authorList>
            <person name="Gilroy R."/>
        </authorList>
    </citation>
    <scope>NUCLEOTIDE SEQUENCE</scope>
    <source>
        <strain evidence="3">ChiBcolR8-3208</strain>
    </source>
</reference>
<proteinExistence type="predicted"/>
<dbReference type="InterPro" id="IPR038763">
    <property type="entry name" value="DHH_sf"/>
</dbReference>
<dbReference type="GO" id="GO:0003676">
    <property type="term" value="F:nucleic acid binding"/>
    <property type="evidence" value="ECO:0007669"/>
    <property type="project" value="InterPro"/>
</dbReference>
<reference evidence="3" key="1">
    <citation type="journal article" date="2021" name="PeerJ">
        <title>Extensive microbial diversity within the chicken gut microbiome revealed by metagenomics and culture.</title>
        <authorList>
            <person name="Gilroy R."/>
            <person name="Ravi A."/>
            <person name="Getino M."/>
            <person name="Pursley I."/>
            <person name="Horton D.L."/>
            <person name="Alikhan N.F."/>
            <person name="Baker D."/>
            <person name="Gharbi K."/>
            <person name="Hall N."/>
            <person name="Watson M."/>
            <person name="Adriaenssens E.M."/>
            <person name="Foster-Nyarko E."/>
            <person name="Jarju S."/>
            <person name="Secka A."/>
            <person name="Antonio M."/>
            <person name="Oren A."/>
            <person name="Chaudhuri R.R."/>
            <person name="La Ragione R."/>
            <person name="Hildebrand F."/>
            <person name="Pallen M.J."/>
        </authorList>
    </citation>
    <scope>NUCLEOTIDE SEQUENCE</scope>
    <source>
        <strain evidence="3">ChiBcolR8-3208</strain>
    </source>
</reference>
<sequence length="319" mass="34066">MLDCAQTAALLRSWDKILVMSHASPDGDTLGSASALLRGLVSLGKQVRFFCADPVPEKFQYLFAGIPLGDFAPDHVMTVDVADKRLLGDAPPEYLARVELAIDHHGTHVPFSQERWVDAHAAAAVELIYALLVELGVELAPAVADCLYTGLTTDTGCFRYRSVTPRTHRIAADLLERGARGADINRAMFESKSRGQVEAERLAMDSLRFSSNGLVALVKIPLDIYGKTGVSESDLDGIASLPREIQGVVLGVTLKEKEGKVKVSLRANPPADASVLCARFGGGGHQGAAGCSLEGATLEQAQAALEQACQAYLQELNLL</sequence>
<dbReference type="AlphaFoldDB" id="A0A9D2LYF9"/>
<comment type="caution">
    <text evidence="3">The sequence shown here is derived from an EMBL/GenBank/DDBJ whole genome shotgun (WGS) entry which is preliminary data.</text>
</comment>
<dbReference type="Gene3D" id="3.90.1640.10">
    <property type="entry name" value="inorganic pyrophosphatase (n-terminal core)"/>
    <property type="match status" value="1"/>
</dbReference>
<organism evidence="3 4">
    <name type="scientific">Candidatus Acutalibacter ornithocaccae</name>
    <dbReference type="NCBI Taxonomy" id="2838416"/>
    <lineage>
        <taxon>Bacteria</taxon>
        <taxon>Bacillati</taxon>
        <taxon>Bacillota</taxon>
        <taxon>Clostridia</taxon>
        <taxon>Eubacteriales</taxon>
        <taxon>Acutalibacteraceae</taxon>
        <taxon>Acutalibacter</taxon>
    </lineage>
</organism>
<evidence type="ECO:0000259" key="2">
    <source>
        <dbReference type="Pfam" id="PF02272"/>
    </source>
</evidence>
<evidence type="ECO:0000313" key="3">
    <source>
        <dbReference type="EMBL" id="HJB38070.1"/>
    </source>
</evidence>
<feature type="domain" description="DHHA1" evidence="2">
    <location>
        <begin position="227"/>
        <end position="310"/>
    </location>
</feature>
<protein>
    <submittedName>
        <fullName evidence="3">DHH family phosphoesterase</fullName>
    </submittedName>
</protein>
<gene>
    <name evidence="3" type="ORF">H9942_08400</name>
</gene>
<dbReference type="PANTHER" id="PTHR47618">
    <property type="entry name" value="BIFUNCTIONAL OLIGORIBONUCLEASE AND PAP PHOSPHATASE NRNA"/>
    <property type="match status" value="1"/>
</dbReference>
<name>A0A9D2LYF9_9FIRM</name>
<accession>A0A9D2LYF9</accession>
<evidence type="ECO:0000313" key="4">
    <source>
        <dbReference type="Proteomes" id="UP000824214"/>
    </source>
</evidence>